<reference evidence="2 3" key="1">
    <citation type="submission" date="2020-02" db="EMBL/GenBank/DDBJ databases">
        <authorList>
            <person name="Ferguson B K."/>
        </authorList>
    </citation>
    <scope>NUCLEOTIDE SEQUENCE [LARGE SCALE GENOMIC DNA]</scope>
</reference>
<name>A0A6H5HNV0_9HEMI</name>
<accession>A0A6H5HNV0</accession>
<evidence type="ECO:0000256" key="1">
    <source>
        <dbReference type="SAM" id="MobiDB-lite"/>
    </source>
</evidence>
<gene>
    <name evidence="2" type="ORF">NTEN_LOCUS22860</name>
</gene>
<feature type="region of interest" description="Disordered" evidence="1">
    <location>
        <begin position="1"/>
        <end position="59"/>
    </location>
</feature>
<dbReference type="AlphaFoldDB" id="A0A6H5HNV0"/>
<proteinExistence type="predicted"/>
<protein>
    <submittedName>
        <fullName evidence="2">Uncharacterized protein</fullName>
    </submittedName>
</protein>
<dbReference type="Proteomes" id="UP000479000">
    <property type="component" value="Unassembled WGS sequence"/>
</dbReference>
<keyword evidence="3" id="KW-1185">Reference proteome</keyword>
<evidence type="ECO:0000313" key="2">
    <source>
        <dbReference type="EMBL" id="CAB0019148.1"/>
    </source>
</evidence>
<dbReference type="EMBL" id="CADCXU010033828">
    <property type="protein sequence ID" value="CAB0019148.1"/>
    <property type="molecule type" value="Genomic_DNA"/>
</dbReference>
<sequence>MTRSRRTRSRRTSSRTRSRRMRRRRGRKRSRRTRRWKMTRRRRRTGWKRTRRRRTRLQKHVISSGCSKYSGSKIVCIHYTQNSNRGSCIRNGLEMKNVAPLPVYVRNR</sequence>
<organism evidence="2 3">
    <name type="scientific">Nesidiocoris tenuis</name>
    <dbReference type="NCBI Taxonomy" id="355587"/>
    <lineage>
        <taxon>Eukaryota</taxon>
        <taxon>Metazoa</taxon>
        <taxon>Ecdysozoa</taxon>
        <taxon>Arthropoda</taxon>
        <taxon>Hexapoda</taxon>
        <taxon>Insecta</taxon>
        <taxon>Pterygota</taxon>
        <taxon>Neoptera</taxon>
        <taxon>Paraneoptera</taxon>
        <taxon>Hemiptera</taxon>
        <taxon>Heteroptera</taxon>
        <taxon>Panheteroptera</taxon>
        <taxon>Cimicomorpha</taxon>
        <taxon>Miridae</taxon>
        <taxon>Dicyphina</taxon>
        <taxon>Nesidiocoris</taxon>
    </lineage>
</organism>
<evidence type="ECO:0000313" key="3">
    <source>
        <dbReference type="Proteomes" id="UP000479000"/>
    </source>
</evidence>